<evidence type="ECO:0000313" key="2">
    <source>
        <dbReference type="Proteomes" id="UP000050525"/>
    </source>
</evidence>
<dbReference type="Proteomes" id="UP000050525">
    <property type="component" value="Unassembled WGS sequence"/>
</dbReference>
<gene>
    <name evidence="1" type="ORF">Y1Q_0003803</name>
</gene>
<organism evidence="1 2">
    <name type="scientific">Alligator mississippiensis</name>
    <name type="common">American alligator</name>
    <dbReference type="NCBI Taxonomy" id="8496"/>
    <lineage>
        <taxon>Eukaryota</taxon>
        <taxon>Metazoa</taxon>
        <taxon>Chordata</taxon>
        <taxon>Craniata</taxon>
        <taxon>Vertebrata</taxon>
        <taxon>Euteleostomi</taxon>
        <taxon>Archelosauria</taxon>
        <taxon>Archosauria</taxon>
        <taxon>Crocodylia</taxon>
        <taxon>Alligatoridae</taxon>
        <taxon>Alligatorinae</taxon>
        <taxon>Alligator</taxon>
    </lineage>
</organism>
<dbReference type="EMBL" id="AKHW03005657">
    <property type="protein sequence ID" value="KYO26039.1"/>
    <property type="molecule type" value="Genomic_DNA"/>
</dbReference>
<name>A0A151MNP4_ALLMI</name>
<protein>
    <submittedName>
        <fullName evidence="1">Uncharacterized protein</fullName>
    </submittedName>
</protein>
<comment type="caution">
    <text evidence="1">The sequence shown here is derived from an EMBL/GenBank/DDBJ whole genome shotgun (WGS) entry which is preliminary data.</text>
</comment>
<accession>A0A151MNP4</accession>
<dbReference type="AlphaFoldDB" id="A0A151MNP4"/>
<keyword evidence="2" id="KW-1185">Reference proteome</keyword>
<proteinExistence type="predicted"/>
<sequence length="81" mass="8820">MEYSPQMVRSYKRIGEQDGPVLATAAPASTSEKIQDSGVEALSIAAQSTKKGGKPFRAIFSSKTSDIVNDVIIQQICFHCW</sequence>
<reference evidence="1 2" key="1">
    <citation type="journal article" date="2012" name="Genome Biol.">
        <title>Sequencing three crocodilian genomes to illuminate the evolution of archosaurs and amniotes.</title>
        <authorList>
            <person name="St John J.A."/>
            <person name="Braun E.L."/>
            <person name="Isberg S.R."/>
            <person name="Miles L.G."/>
            <person name="Chong A.Y."/>
            <person name="Gongora J."/>
            <person name="Dalzell P."/>
            <person name="Moran C."/>
            <person name="Bed'hom B."/>
            <person name="Abzhanov A."/>
            <person name="Burgess S.C."/>
            <person name="Cooksey A.M."/>
            <person name="Castoe T.A."/>
            <person name="Crawford N.G."/>
            <person name="Densmore L.D."/>
            <person name="Drew J.C."/>
            <person name="Edwards S.V."/>
            <person name="Faircloth B.C."/>
            <person name="Fujita M.K."/>
            <person name="Greenwold M.J."/>
            <person name="Hoffmann F.G."/>
            <person name="Howard J.M."/>
            <person name="Iguchi T."/>
            <person name="Janes D.E."/>
            <person name="Khan S.Y."/>
            <person name="Kohno S."/>
            <person name="de Koning A.J."/>
            <person name="Lance S.L."/>
            <person name="McCarthy F.M."/>
            <person name="McCormack J.E."/>
            <person name="Merchant M.E."/>
            <person name="Peterson D.G."/>
            <person name="Pollock D.D."/>
            <person name="Pourmand N."/>
            <person name="Raney B.J."/>
            <person name="Roessler K.A."/>
            <person name="Sanford J.R."/>
            <person name="Sawyer R.H."/>
            <person name="Schmidt C.J."/>
            <person name="Triplett E.W."/>
            <person name="Tuberville T.D."/>
            <person name="Venegas-Anaya M."/>
            <person name="Howard J.T."/>
            <person name="Jarvis E.D."/>
            <person name="Guillette L.J.Jr."/>
            <person name="Glenn T.C."/>
            <person name="Green R.E."/>
            <person name="Ray D.A."/>
        </authorList>
    </citation>
    <scope>NUCLEOTIDE SEQUENCE [LARGE SCALE GENOMIC DNA]</scope>
    <source>
        <strain evidence="1">KSC_2009_1</strain>
    </source>
</reference>
<evidence type="ECO:0000313" key="1">
    <source>
        <dbReference type="EMBL" id="KYO26039.1"/>
    </source>
</evidence>